<organism evidence="2 3">
    <name type="scientific">Strongyloides venezuelensis</name>
    <name type="common">Threadworm</name>
    <dbReference type="NCBI Taxonomy" id="75913"/>
    <lineage>
        <taxon>Eukaryota</taxon>
        <taxon>Metazoa</taxon>
        <taxon>Ecdysozoa</taxon>
        <taxon>Nematoda</taxon>
        <taxon>Chromadorea</taxon>
        <taxon>Rhabditida</taxon>
        <taxon>Tylenchina</taxon>
        <taxon>Panagrolaimomorpha</taxon>
        <taxon>Strongyloidoidea</taxon>
        <taxon>Strongyloididae</taxon>
        <taxon>Strongyloides</taxon>
    </lineage>
</organism>
<reference evidence="2" key="1">
    <citation type="submission" date="2014-07" db="EMBL/GenBank/DDBJ databases">
        <authorList>
            <person name="Martin A.A"/>
            <person name="De Silva N."/>
        </authorList>
    </citation>
    <scope>NUCLEOTIDE SEQUENCE</scope>
</reference>
<name>A0A0K0G593_STRVS</name>
<reference evidence="3" key="2">
    <citation type="submission" date="2015-08" db="UniProtKB">
        <authorList>
            <consortium name="WormBaseParasite"/>
        </authorList>
    </citation>
    <scope>IDENTIFICATION</scope>
</reference>
<keyword evidence="2" id="KW-1185">Reference proteome</keyword>
<evidence type="ECO:0000313" key="2">
    <source>
        <dbReference type="Proteomes" id="UP000035680"/>
    </source>
</evidence>
<dbReference type="WBParaSite" id="SVE_1990900.1">
    <property type="protein sequence ID" value="SVE_1990900.1"/>
    <property type="gene ID" value="SVE_1990900"/>
</dbReference>
<accession>A0A0K0G593</accession>
<evidence type="ECO:0000256" key="1">
    <source>
        <dbReference type="SAM" id="MobiDB-lite"/>
    </source>
</evidence>
<protein>
    <submittedName>
        <fullName evidence="3">Uncharacterized protein</fullName>
    </submittedName>
</protein>
<sequence length="147" mass="17787">MKYSTYENCNAGALGGAEEQYLKERKVKNCQLFLKKDELLTRKKERREQNRQINNIQDTRKNFKKPWKRNNNQPDRKNFYPRHNNNNFRKNNNKKGYTSYKNDYKPQFRRRNDTTTVNQLSVPDTNNTRTEISLRIEQHYCKTCNGT</sequence>
<dbReference type="Proteomes" id="UP000035680">
    <property type="component" value="Unassembled WGS sequence"/>
</dbReference>
<dbReference type="AlphaFoldDB" id="A0A0K0G593"/>
<proteinExistence type="predicted"/>
<evidence type="ECO:0000313" key="3">
    <source>
        <dbReference type="WBParaSite" id="SVE_1990900.1"/>
    </source>
</evidence>
<feature type="region of interest" description="Disordered" evidence="1">
    <location>
        <begin position="45"/>
        <end position="99"/>
    </location>
</feature>